<feature type="compositionally biased region" description="Polar residues" evidence="1">
    <location>
        <begin position="8"/>
        <end position="24"/>
    </location>
</feature>
<dbReference type="EMBL" id="JAZHXJ010000213">
    <property type="protein sequence ID" value="KAL1868553.1"/>
    <property type="molecule type" value="Genomic_DNA"/>
</dbReference>
<accession>A0ABR3WY57</accession>
<keyword evidence="3" id="KW-1185">Reference proteome</keyword>
<evidence type="ECO:0000313" key="2">
    <source>
        <dbReference type="EMBL" id="KAL1868553.1"/>
    </source>
</evidence>
<reference evidence="2 3" key="1">
    <citation type="journal article" date="2024" name="Commun. Biol.">
        <title>Comparative genomic analysis of thermophilic fungi reveals convergent evolutionary adaptations and gene losses.</title>
        <authorList>
            <person name="Steindorff A.S."/>
            <person name="Aguilar-Pontes M.V."/>
            <person name="Robinson A.J."/>
            <person name="Andreopoulos B."/>
            <person name="LaButti K."/>
            <person name="Kuo A."/>
            <person name="Mondo S."/>
            <person name="Riley R."/>
            <person name="Otillar R."/>
            <person name="Haridas S."/>
            <person name="Lipzen A."/>
            <person name="Grimwood J."/>
            <person name="Schmutz J."/>
            <person name="Clum A."/>
            <person name="Reid I.D."/>
            <person name="Moisan M.C."/>
            <person name="Butler G."/>
            <person name="Nguyen T.T.M."/>
            <person name="Dewar K."/>
            <person name="Conant G."/>
            <person name="Drula E."/>
            <person name="Henrissat B."/>
            <person name="Hansel C."/>
            <person name="Singer S."/>
            <person name="Hutchinson M.I."/>
            <person name="de Vries R.P."/>
            <person name="Natvig D.O."/>
            <person name="Powell A.J."/>
            <person name="Tsang A."/>
            <person name="Grigoriev I.V."/>
        </authorList>
    </citation>
    <scope>NUCLEOTIDE SEQUENCE [LARGE SCALE GENOMIC DNA]</scope>
    <source>
        <strain evidence="2 3">ATCC 24622</strain>
    </source>
</reference>
<proteinExistence type="predicted"/>
<dbReference type="Proteomes" id="UP001586593">
    <property type="component" value="Unassembled WGS sequence"/>
</dbReference>
<comment type="caution">
    <text evidence="2">The sequence shown here is derived from an EMBL/GenBank/DDBJ whole genome shotgun (WGS) entry which is preliminary data.</text>
</comment>
<gene>
    <name evidence="2" type="ORF">VTK73DRAFT_3609</name>
</gene>
<evidence type="ECO:0000313" key="3">
    <source>
        <dbReference type="Proteomes" id="UP001586593"/>
    </source>
</evidence>
<feature type="region of interest" description="Disordered" evidence="1">
    <location>
        <begin position="1"/>
        <end position="24"/>
    </location>
</feature>
<organism evidence="2 3">
    <name type="scientific">Phialemonium thermophilum</name>
    <dbReference type="NCBI Taxonomy" id="223376"/>
    <lineage>
        <taxon>Eukaryota</taxon>
        <taxon>Fungi</taxon>
        <taxon>Dikarya</taxon>
        <taxon>Ascomycota</taxon>
        <taxon>Pezizomycotina</taxon>
        <taxon>Sordariomycetes</taxon>
        <taxon>Sordariomycetidae</taxon>
        <taxon>Cephalothecales</taxon>
        <taxon>Cephalothecaceae</taxon>
        <taxon>Phialemonium</taxon>
    </lineage>
</organism>
<sequence length="168" mass="19149">MTGKEESTASQKESNQQVVFRRQSSTGPDHFFRHKCLWAAPWHPQLALLSPKADTGRYPFSPEESRSSRPRFKPLLSGLEDHMCALVQITPNASIYIGMGPLSPRKGKLEEGPVLLLRTSRPLRSSITTRKVFLSYRCSLAIVLEGKRIRAYFQGIARRPPHRTRIFF</sequence>
<name>A0ABR3WY57_9PEZI</name>
<evidence type="ECO:0000256" key="1">
    <source>
        <dbReference type="SAM" id="MobiDB-lite"/>
    </source>
</evidence>
<protein>
    <submittedName>
        <fullName evidence="2">Uncharacterized protein</fullName>
    </submittedName>
</protein>